<evidence type="ECO:0000259" key="9">
    <source>
        <dbReference type="Pfam" id="PF12704"/>
    </source>
</evidence>
<evidence type="ECO:0000256" key="1">
    <source>
        <dbReference type="ARBA" id="ARBA00004651"/>
    </source>
</evidence>
<evidence type="ECO:0000256" key="6">
    <source>
        <dbReference type="ARBA" id="ARBA00038076"/>
    </source>
</evidence>
<reference evidence="10" key="1">
    <citation type="journal article" date="2014" name="Int. J. Syst. Evol. Microbiol.">
        <title>Complete genome sequence of Corynebacterium casei LMG S-19264T (=DSM 44701T), isolated from a smear-ripened cheese.</title>
        <authorList>
            <consortium name="US DOE Joint Genome Institute (JGI-PGF)"/>
            <person name="Walter F."/>
            <person name="Albersmeier A."/>
            <person name="Kalinowski J."/>
            <person name="Ruckert C."/>
        </authorList>
    </citation>
    <scope>NUCLEOTIDE SEQUENCE</scope>
    <source>
        <strain evidence="10">NBRC 110023</strain>
    </source>
</reference>
<dbReference type="EMBL" id="BSOT01000001">
    <property type="protein sequence ID" value="GLR69157.1"/>
    <property type="molecule type" value="Genomic_DNA"/>
</dbReference>
<evidence type="ECO:0000256" key="2">
    <source>
        <dbReference type="ARBA" id="ARBA00022475"/>
    </source>
</evidence>
<keyword evidence="5 7" id="KW-0472">Membrane</keyword>
<dbReference type="AlphaFoldDB" id="A0AA37SU43"/>
<evidence type="ECO:0000256" key="4">
    <source>
        <dbReference type="ARBA" id="ARBA00022989"/>
    </source>
</evidence>
<sequence>MYKAMSEIKPIVNALKRSKVGAILLMIQIMITTAIVSNAAFIIYDRSTYLQQETGYPEDEILYFAITTFGEDIDLSQLFEETETTLREIPGVIDAAVIAALPLSGSGSASGFDTLPHDQHQNGDNRNVRAAYTTGDDHVLNTLGVKIAEGRDFRPEDIVVTNDPSMLAKVAIVSRAFAEEIFPDENAIGKTFYSGNTGVEIIGIVDTMKGPWLKDSRPNNVIIFPRVEARMYQNVAVRATAEDRASVRKSIEDKILAQYDKRVVINMRGMDEAKAGYNAADLLMLRMLVVLIVVLVMITALGIFGMTVFNINKRTRQIGTRRALGARKSAIVQYFLVENGLICLVGLFFGCIGAYYLGGMLLREYSLPALNNLYIVVTALSVLVVSLLSVLLPANRASNISPSIATRTI</sequence>
<dbReference type="Proteomes" id="UP001156601">
    <property type="component" value="Unassembled WGS sequence"/>
</dbReference>
<dbReference type="InterPro" id="IPR025857">
    <property type="entry name" value="MacB_PCD"/>
</dbReference>
<feature type="transmembrane region" description="Helical" evidence="7">
    <location>
        <begin position="20"/>
        <end position="44"/>
    </location>
</feature>
<dbReference type="InterPro" id="IPR003838">
    <property type="entry name" value="ABC3_permease_C"/>
</dbReference>
<dbReference type="InterPro" id="IPR050250">
    <property type="entry name" value="Macrolide_Exporter_MacB"/>
</dbReference>
<feature type="transmembrane region" description="Helical" evidence="7">
    <location>
        <begin position="369"/>
        <end position="392"/>
    </location>
</feature>
<keyword evidence="11" id="KW-1185">Reference proteome</keyword>
<comment type="caution">
    <text evidence="10">The sequence shown here is derived from an EMBL/GenBank/DDBJ whole genome shotgun (WGS) entry which is preliminary data.</text>
</comment>
<gene>
    <name evidence="10" type="ORF">GCM10007852_00650</name>
</gene>
<proteinExistence type="inferred from homology"/>
<evidence type="ECO:0000259" key="8">
    <source>
        <dbReference type="Pfam" id="PF02687"/>
    </source>
</evidence>
<organism evidence="10 11">
    <name type="scientific">Agaribacter marinus</name>
    <dbReference type="NCBI Taxonomy" id="1431249"/>
    <lineage>
        <taxon>Bacteria</taxon>
        <taxon>Pseudomonadati</taxon>
        <taxon>Pseudomonadota</taxon>
        <taxon>Gammaproteobacteria</taxon>
        <taxon>Alteromonadales</taxon>
        <taxon>Alteromonadaceae</taxon>
        <taxon>Agaribacter</taxon>
    </lineage>
</organism>
<evidence type="ECO:0000313" key="11">
    <source>
        <dbReference type="Proteomes" id="UP001156601"/>
    </source>
</evidence>
<comment type="subcellular location">
    <subcellularLocation>
        <location evidence="1">Cell membrane</location>
        <topology evidence="1">Multi-pass membrane protein</topology>
    </subcellularLocation>
</comment>
<dbReference type="PANTHER" id="PTHR30572:SF4">
    <property type="entry name" value="ABC TRANSPORTER PERMEASE YTRF"/>
    <property type="match status" value="1"/>
</dbReference>
<keyword evidence="4 7" id="KW-1133">Transmembrane helix</keyword>
<dbReference type="Pfam" id="PF12704">
    <property type="entry name" value="MacB_PCD"/>
    <property type="match status" value="1"/>
</dbReference>
<reference evidence="10" key="2">
    <citation type="submission" date="2023-01" db="EMBL/GenBank/DDBJ databases">
        <title>Draft genome sequence of Agaribacter marinus strain NBRC 110023.</title>
        <authorList>
            <person name="Sun Q."/>
            <person name="Mori K."/>
        </authorList>
    </citation>
    <scope>NUCLEOTIDE SEQUENCE</scope>
    <source>
        <strain evidence="10">NBRC 110023</strain>
    </source>
</reference>
<evidence type="ECO:0000256" key="5">
    <source>
        <dbReference type="ARBA" id="ARBA00023136"/>
    </source>
</evidence>
<evidence type="ECO:0000313" key="10">
    <source>
        <dbReference type="EMBL" id="GLR69157.1"/>
    </source>
</evidence>
<feature type="transmembrane region" description="Helical" evidence="7">
    <location>
        <begin position="287"/>
        <end position="311"/>
    </location>
</feature>
<comment type="similarity">
    <text evidence="6">Belongs to the ABC-4 integral membrane protein family.</text>
</comment>
<protein>
    <submittedName>
        <fullName evidence="10">ABC transporter permease</fullName>
    </submittedName>
</protein>
<dbReference type="GO" id="GO:0022857">
    <property type="term" value="F:transmembrane transporter activity"/>
    <property type="evidence" value="ECO:0007669"/>
    <property type="project" value="TreeGrafter"/>
</dbReference>
<keyword evidence="3 7" id="KW-0812">Transmembrane</keyword>
<name>A0AA37SU43_9ALTE</name>
<accession>A0AA37SU43</accession>
<keyword evidence="2" id="KW-1003">Cell membrane</keyword>
<feature type="domain" description="MacB-like periplasmic core" evidence="9">
    <location>
        <begin position="88"/>
        <end position="253"/>
    </location>
</feature>
<dbReference type="Pfam" id="PF02687">
    <property type="entry name" value="FtsX"/>
    <property type="match status" value="1"/>
</dbReference>
<feature type="domain" description="ABC3 transporter permease C-terminal" evidence="8">
    <location>
        <begin position="290"/>
        <end position="402"/>
    </location>
</feature>
<evidence type="ECO:0000256" key="7">
    <source>
        <dbReference type="SAM" id="Phobius"/>
    </source>
</evidence>
<feature type="transmembrane region" description="Helical" evidence="7">
    <location>
        <begin position="331"/>
        <end position="357"/>
    </location>
</feature>
<evidence type="ECO:0000256" key="3">
    <source>
        <dbReference type="ARBA" id="ARBA00022692"/>
    </source>
</evidence>
<dbReference type="PANTHER" id="PTHR30572">
    <property type="entry name" value="MEMBRANE COMPONENT OF TRANSPORTER-RELATED"/>
    <property type="match status" value="1"/>
</dbReference>
<dbReference type="GO" id="GO:0005886">
    <property type="term" value="C:plasma membrane"/>
    <property type="evidence" value="ECO:0007669"/>
    <property type="project" value="UniProtKB-SubCell"/>
</dbReference>